<evidence type="ECO:0000313" key="4">
    <source>
        <dbReference type="EMBL" id="MBH8566086.1"/>
    </source>
</evidence>
<protein>
    <submittedName>
        <fullName evidence="4">VCBS repeat-containing protein</fullName>
    </submittedName>
</protein>
<evidence type="ECO:0000256" key="1">
    <source>
        <dbReference type="ARBA" id="ARBA00022729"/>
    </source>
</evidence>
<accession>A0A8J7LC36</accession>
<reference evidence="4 5" key="1">
    <citation type="journal article" date="2021" name="Int. J. Syst. Evol. Microbiol.">
        <title>Amazonocrinis nigriterrae gen. nov., sp. nov., Atlanticothrix silvestris gen. nov., sp. nov. and Dendronalium phyllosphericum gen. nov., sp. nov., nostocacean cyanobacteria from Brazilian environments.</title>
        <authorList>
            <person name="Alvarenga D.O."/>
            <person name="Andreote A.P.D."/>
            <person name="Branco L.H.Z."/>
            <person name="Delbaje E."/>
            <person name="Cruz R.B."/>
            <person name="Varani A.M."/>
            <person name="Fiore M.F."/>
        </authorList>
    </citation>
    <scope>NUCLEOTIDE SEQUENCE [LARGE SCALE GENOMIC DNA]</scope>
    <source>
        <strain evidence="4 5">CENA67</strain>
    </source>
</reference>
<dbReference type="InterPro" id="IPR028994">
    <property type="entry name" value="Integrin_alpha_N"/>
</dbReference>
<keyword evidence="5" id="KW-1185">Reference proteome</keyword>
<dbReference type="InterPro" id="IPR013517">
    <property type="entry name" value="FG-GAP"/>
</dbReference>
<dbReference type="EMBL" id="JAECZC010000085">
    <property type="protein sequence ID" value="MBH8566086.1"/>
    <property type="molecule type" value="Genomic_DNA"/>
</dbReference>
<dbReference type="SMART" id="SM00191">
    <property type="entry name" value="Int_alpha"/>
    <property type="match status" value="4"/>
</dbReference>
<evidence type="ECO:0000313" key="5">
    <source>
        <dbReference type="Proteomes" id="UP000632766"/>
    </source>
</evidence>
<gene>
    <name evidence="4" type="ORF">I8748_28680</name>
</gene>
<dbReference type="Proteomes" id="UP000632766">
    <property type="component" value="Unassembled WGS sequence"/>
</dbReference>
<evidence type="ECO:0000256" key="3">
    <source>
        <dbReference type="ARBA" id="ARBA00023180"/>
    </source>
</evidence>
<dbReference type="InterPro" id="IPR013519">
    <property type="entry name" value="Int_alpha_beta-p"/>
</dbReference>
<dbReference type="SUPFAM" id="SSF69318">
    <property type="entry name" value="Integrin alpha N-terminal domain"/>
    <property type="match status" value="2"/>
</dbReference>
<dbReference type="RefSeq" id="WP_198127861.1">
    <property type="nucleotide sequence ID" value="NZ_JAECZC010000085.1"/>
</dbReference>
<name>A0A8J7LC36_9NOST</name>
<proteinExistence type="predicted"/>
<comment type="caution">
    <text evidence="4">The sequence shown here is derived from an EMBL/GenBank/DDBJ whole genome shotgun (WGS) entry which is preliminary data.</text>
</comment>
<evidence type="ECO:0000256" key="2">
    <source>
        <dbReference type="ARBA" id="ARBA00022737"/>
    </source>
</evidence>
<organism evidence="4 5">
    <name type="scientific">Amazonocrinis nigriterrae CENA67</name>
    <dbReference type="NCBI Taxonomy" id="2794033"/>
    <lineage>
        <taxon>Bacteria</taxon>
        <taxon>Bacillati</taxon>
        <taxon>Cyanobacteriota</taxon>
        <taxon>Cyanophyceae</taxon>
        <taxon>Nostocales</taxon>
        <taxon>Nostocaceae</taxon>
        <taxon>Amazonocrinis</taxon>
        <taxon>Amazonocrinis nigriterrae</taxon>
    </lineage>
</organism>
<dbReference type="Pfam" id="PF13517">
    <property type="entry name" value="FG-GAP_3"/>
    <property type="match status" value="1"/>
</dbReference>
<keyword evidence="3" id="KW-0325">Glycoprotein</keyword>
<dbReference type="Gene3D" id="2.130.10.130">
    <property type="entry name" value="Integrin alpha, N-terminal"/>
    <property type="match status" value="2"/>
</dbReference>
<keyword evidence="1" id="KW-0732">Signal</keyword>
<sequence>MRTPADLQYLRSLPSERDRRPSLRSWLQVEALEERTTPASFRLDNLPIVAVNFGYDESAATASGYRSFVGLGGAYGGGEDPTVTVTFSLNGDSTSLTIVPDDPSEEGQEVSVTIEGSISASDSQNDSGAPAAQASGQVAFGTEDPFVMFTKVGVSGSSRESITRTVIVGKSYPLPISGSGSVIIVDSAGYHVLSFNLVVGISVGAVVPRDTVADDLKLNVPAPGSTDPFAGATLHYHNTTELLAAPKVEYWWANAPTLDAATVKYPAGPGKATLSHTLSPLTGPRQKTVTAGEVGQPGEDVRYLVAVIDLDGEPAAARGNNSAAAALSQSKDVAAGTVTYELRETLADDRVRVTYSTTGLTAADEYSITLVWSRDGTWENRLGKAYSFPDEDIKKTDGPHPVEINPAALTSRPQDAKFLLLVVDSDGTSLAGRIDEGANEANNITKLDKNLDVRPDIADISVDWLPQGAVADYTVRNRFWAPDGIIAQPFWDVSQATLAKPTSRLGGFVTFTADELDVPPSHAHSLRVNFAFSPQATLSEVKTDNNQAFVAIPAVKLQPIIEKIVTNHGGATAIRKAEYRVVVKLQSQAPFHMTYDLNWEEVAPQDVEAFTRSSGVTPINRAGTNRSIKLLAGKSTTVTLGDDQTAIGFNRTWDWLDPKLQGDQTPYDMMVGFLTHSSGQQFLDAYSAVREKVEKYKDAIPGSAEALEAFEGLGDTVREITELANAFAATEFPRAIKQQVVTYKVTPVAASTLGAPEMKPGNITLEVQDRNDGFLKAFQAGSLNTKYLIDSISKAFSNEDLAGLVTAVTRVDQNIAAVNKLYIDAVDPPDPDYQTPVGIPTAPTPVVDERLPAIYQQQLQVGRWITTLDAAARSAQDRWLGAAVAGDADAAAARLVDLSALATRLAAAYAAEVRLTALAELAVPAGPPSSELRDQIAAGGLPAEVAAAFAEVGASQDVTNAFKSVVSSNGLAAGGPTSLTVISSFMGALAAERAADALAQAIQIRTAELGQSVRPPTVGELAGVTAARNEIVALLSDSLPTDAVMLKVTAFLDCVRSLVLVTNNLGALQGSLSFGYGALFALPQLALTPADYADTVQSLAAAGRVSQPLASAVGAELAQAQAGFGAGDFDDAFAAIGRAQSLVAAATATEVSPEVASLLSGSLGLALSANNPPVATLPSNTPPRISGVANVDIRQDVTSGGIPLSVSDAETPFNQLFISATSSNPDLIPDSGVVFAPTGVSRQMVLVPNPGKTGIATITLTVRDAGGLTAATSFVVTVTPTPPAPMLIGGSADGSVSVYTPSTNTITTVQPFGSISTTVRTTSADVDGDGTADTIAVTGPGVPVRVTVLSGKDGSVLVQPFDPFGGDFRGGGYVAAADLDRDGRAEFAVTPDEGGGPRVTIFTMNPDGTRSTRANFFGIDDPSFRGGVRAAVGDVNGDGTPDVVVAAGFGGGPRTAIFTGQSALAGNPTRLVADFFAFPGSDAVNLRNGSFVAAGDITGDGFADLVFGGGPGGAPRVFVLSGALVVAGDVAGAQAAPVANFFVGGNLNDRGGARVAITNADGDGFADLAVGSGAGRPAKVRVYLGKDFGGNSEPAATDLDPFGGAVLADGVYVG</sequence>
<keyword evidence="2" id="KW-0677">Repeat</keyword>